<evidence type="ECO:0000256" key="6">
    <source>
        <dbReference type="ARBA" id="ARBA00023136"/>
    </source>
</evidence>
<dbReference type="PANTHER" id="PTHR30221">
    <property type="entry name" value="SMALL-CONDUCTANCE MECHANOSENSITIVE CHANNEL"/>
    <property type="match status" value="1"/>
</dbReference>
<keyword evidence="4 7" id="KW-0812">Transmembrane</keyword>
<dbReference type="InterPro" id="IPR010920">
    <property type="entry name" value="LSM_dom_sf"/>
</dbReference>
<dbReference type="PANTHER" id="PTHR30221:SF1">
    <property type="entry name" value="SMALL-CONDUCTANCE MECHANOSENSITIVE CHANNEL"/>
    <property type="match status" value="1"/>
</dbReference>
<feature type="signal peptide" evidence="8">
    <location>
        <begin position="1"/>
        <end position="31"/>
    </location>
</feature>
<keyword evidence="8" id="KW-0732">Signal</keyword>
<sequence>MITSLRQARVLRFTGLLASLVLAASAGPAFAQLPEKLDPGVVAKLGDIVRWSGVVTSLFVMAGAWMLLRILNRTVMAFSSDFSTRRLTLQKLNTILQFVIYVITTIVVVLLSFRIDETVLALIGGTAAVAVGFAMKDLVASFIAGIIVMIDRPFQVGDRVSFGGEYGDITAIGLRSVRMQTLDDNTITIPNSKFLTEMSSSGNYGALDMQVAMDFIVSAGDDFDAAREIITEAALSSRYVYLSKPIVVLVTQWHTDYLVGVRLRLKAYVLDTRHEKAFETDVNLRVLRSFREHGIGGPSVPLAGAGGPGASPFAGLAEADRTKAAD</sequence>
<evidence type="ECO:0000256" key="4">
    <source>
        <dbReference type="ARBA" id="ARBA00022692"/>
    </source>
</evidence>
<evidence type="ECO:0000259" key="9">
    <source>
        <dbReference type="Pfam" id="PF00924"/>
    </source>
</evidence>
<comment type="similarity">
    <text evidence="2 7">Belongs to the MscS (TC 1.A.23) family.</text>
</comment>
<comment type="caution">
    <text evidence="7">Lacks conserved residue(s) required for the propagation of feature annotation.</text>
</comment>
<dbReference type="Proteomes" id="UP000617634">
    <property type="component" value="Unassembled WGS sequence"/>
</dbReference>
<reference evidence="10" key="1">
    <citation type="submission" date="2020-11" db="EMBL/GenBank/DDBJ databases">
        <title>Novosphingobium aureum sp. nov., a marine bacterium isolated from sediment of a salt flat.</title>
        <authorList>
            <person name="Yoo Y."/>
            <person name="Kim J.-J."/>
        </authorList>
    </citation>
    <scope>NUCLEOTIDE SEQUENCE</scope>
    <source>
        <strain evidence="10">YJ-S2-02</strain>
    </source>
</reference>
<proteinExistence type="inferred from homology"/>
<feature type="transmembrane region" description="Helical" evidence="7">
    <location>
        <begin position="92"/>
        <end position="113"/>
    </location>
</feature>
<gene>
    <name evidence="10" type="ORF">I5E68_17950</name>
</gene>
<protein>
    <recommendedName>
        <fullName evidence="7">Small-conductance mechanosensitive channel</fullName>
    </recommendedName>
</protein>
<feature type="domain" description="Mechanosensitive ion channel MscS" evidence="9">
    <location>
        <begin position="137"/>
        <end position="198"/>
    </location>
</feature>
<keyword evidence="7" id="KW-0406">Ion transport</keyword>
<keyword evidence="7" id="KW-0997">Cell inner membrane</keyword>
<dbReference type="Gene3D" id="1.10.287.1260">
    <property type="match status" value="1"/>
</dbReference>
<dbReference type="SUPFAM" id="SSF82861">
    <property type="entry name" value="Mechanosensitive channel protein MscS (YggB), transmembrane region"/>
    <property type="match status" value="1"/>
</dbReference>
<keyword evidence="6 7" id="KW-0472">Membrane</keyword>
<dbReference type="InterPro" id="IPR011066">
    <property type="entry name" value="MscS_channel_C_sf"/>
</dbReference>
<dbReference type="Gene3D" id="2.30.30.60">
    <property type="match status" value="1"/>
</dbReference>
<dbReference type="EMBL" id="JADZGI010000004">
    <property type="protein sequence ID" value="MBH0114835.1"/>
    <property type="molecule type" value="Genomic_DNA"/>
</dbReference>
<evidence type="ECO:0000256" key="1">
    <source>
        <dbReference type="ARBA" id="ARBA00004651"/>
    </source>
</evidence>
<dbReference type="InterPro" id="IPR045275">
    <property type="entry name" value="MscS_archaea/bacteria_type"/>
</dbReference>
<evidence type="ECO:0000256" key="5">
    <source>
        <dbReference type="ARBA" id="ARBA00022989"/>
    </source>
</evidence>
<comment type="subunit">
    <text evidence="7">Homoheptamer.</text>
</comment>
<name>A0A931MMY6_9SPHN</name>
<keyword evidence="7" id="KW-0813">Transport</keyword>
<dbReference type="GO" id="GO:0008381">
    <property type="term" value="F:mechanosensitive monoatomic ion channel activity"/>
    <property type="evidence" value="ECO:0007669"/>
    <property type="project" value="InterPro"/>
</dbReference>
<evidence type="ECO:0000256" key="3">
    <source>
        <dbReference type="ARBA" id="ARBA00022475"/>
    </source>
</evidence>
<accession>A0A931MMY6</accession>
<dbReference type="RefSeq" id="WP_197166741.1">
    <property type="nucleotide sequence ID" value="NZ_JADZGI010000004.1"/>
</dbReference>
<evidence type="ECO:0000256" key="8">
    <source>
        <dbReference type="SAM" id="SignalP"/>
    </source>
</evidence>
<evidence type="ECO:0000313" key="11">
    <source>
        <dbReference type="Proteomes" id="UP000617634"/>
    </source>
</evidence>
<evidence type="ECO:0000313" key="10">
    <source>
        <dbReference type="EMBL" id="MBH0114835.1"/>
    </source>
</evidence>
<evidence type="ECO:0000256" key="2">
    <source>
        <dbReference type="ARBA" id="ARBA00008017"/>
    </source>
</evidence>
<keyword evidence="5 7" id="KW-1133">Transmembrane helix</keyword>
<keyword evidence="11" id="KW-1185">Reference proteome</keyword>
<keyword evidence="7" id="KW-0407">Ion channel</keyword>
<dbReference type="GO" id="GO:0005886">
    <property type="term" value="C:plasma membrane"/>
    <property type="evidence" value="ECO:0007669"/>
    <property type="project" value="UniProtKB-SubCell"/>
</dbReference>
<dbReference type="Gene3D" id="3.30.70.100">
    <property type="match status" value="1"/>
</dbReference>
<feature type="transmembrane region" description="Helical" evidence="7">
    <location>
        <begin position="119"/>
        <end position="150"/>
    </location>
</feature>
<dbReference type="SUPFAM" id="SSF82689">
    <property type="entry name" value="Mechanosensitive channel protein MscS (YggB), C-terminal domain"/>
    <property type="match status" value="1"/>
</dbReference>
<dbReference type="InterPro" id="IPR006685">
    <property type="entry name" value="MscS_channel_2nd"/>
</dbReference>
<dbReference type="InterPro" id="IPR023408">
    <property type="entry name" value="MscS_beta-dom_sf"/>
</dbReference>
<dbReference type="Pfam" id="PF00924">
    <property type="entry name" value="MS_channel_2nd"/>
    <property type="match status" value="1"/>
</dbReference>
<comment type="function">
    <text evidence="7">Mechanosensitive channel that participates in the regulation of osmotic pressure changes within the cell, opening in response to stretch forces in the membrane lipid bilayer, without the need for other proteins. Contributes to normal resistance to hypoosmotic shock. Forms an ion channel of 1.0 nanosiemens conductance with a slight preference for anions.</text>
</comment>
<feature type="chain" id="PRO_5038131410" description="Small-conductance mechanosensitive channel" evidence="8">
    <location>
        <begin position="32"/>
        <end position="326"/>
    </location>
</feature>
<feature type="transmembrane region" description="Helical" evidence="7">
    <location>
        <begin position="51"/>
        <end position="71"/>
    </location>
</feature>
<dbReference type="AlphaFoldDB" id="A0A931MMY6"/>
<evidence type="ECO:0000256" key="7">
    <source>
        <dbReference type="RuleBase" id="RU369025"/>
    </source>
</evidence>
<comment type="caution">
    <text evidence="10">The sequence shown here is derived from an EMBL/GenBank/DDBJ whole genome shotgun (WGS) entry which is preliminary data.</text>
</comment>
<keyword evidence="3" id="KW-1003">Cell membrane</keyword>
<dbReference type="SUPFAM" id="SSF50182">
    <property type="entry name" value="Sm-like ribonucleoproteins"/>
    <property type="match status" value="1"/>
</dbReference>
<organism evidence="10 11">
    <name type="scientific">Novosphingobium aureum</name>
    <dbReference type="NCBI Taxonomy" id="2792964"/>
    <lineage>
        <taxon>Bacteria</taxon>
        <taxon>Pseudomonadati</taxon>
        <taxon>Pseudomonadota</taxon>
        <taxon>Alphaproteobacteria</taxon>
        <taxon>Sphingomonadales</taxon>
        <taxon>Sphingomonadaceae</taxon>
        <taxon>Novosphingobium</taxon>
    </lineage>
</organism>
<comment type="subcellular location">
    <subcellularLocation>
        <location evidence="7">Cell inner membrane</location>
        <topology evidence="7">Multi-pass membrane protein</topology>
    </subcellularLocation>
    <subcellularLocation>
        <location evidence="1">Cell membrane</location>
        <topology evidence="1">Multi-pass membrane protein</topology>
    </subcellularLocation>
</comment>
<dbReference type="InterPro" id="IPR011014">
    <property type="entry name" value="MscS_channel_TM-2"/>
</dbReference>